<dbReference type="Pfam" id="PF10518">
    <property type="entry name" value="TAT_signal"/>
    <property type="match status" value="1"/>
</dbReference>
<keyword evidence="2" id="KW-0285">Flavoprotein</keyword>
<evidence type="ECO:0000256" key="1">
    <source>
        <dbReference type="ARBA" id="ARBA00001974"/>
    </source>
</evidence>
<comment type="caution">
    <text evidence="8">The sequence shown here is derived from an EMBL/GenBank/DDBJ whole genome shotgun (WGS) entry which is preliminary data.</text>
</comment>
<dbReference type="InterPro" id="IPR036188">
    <property type="entry name" value="FAD/NAD-bd_sf"/>
</dbReference>
<dbReference type="InterPro" id="IPR003953">
    <property type="entry name" value="FAD-dep_OxRdtase_2_FAD-bd"/>
</dbReference>
<evidence type="ECO:0000256" key="3">
    <source>
        <dbReference type="ARBA" id="ARBA00022827"/>
    </source>
</evidence>
<dbReference type="Gene3D" id="3.90.700.10">
    <property type="entry name" value="Succinate dehydrogenase/fumarate reductase flavoprotein, catalytic domain"/>
    <property type="match status" value="1"/>
</dbReference>
<gene>
    <name evidence="8" type="ORF">DMP06_06855</name>
</gene>
<dbReference type="PROSITE" id="PS51257">
    <property type="entry name" value="PROKAR_LIPOPROTEIN"/>
    <property type="match status" value="1"/>
</dbReference>
<organism evidence="8 9">
    <name type="scientific">Slackia equolifaciens</name>
    <dbReference type="NCBI Taxonomy" id="498718"/>
    <lineage>
        <taxon>Bacteria</taxon>
        <taxon>Bacillati</taxon>
        <taxon>Actinomycetota</taxon>
        <taxon>Coriobacteriia</taxon>
        <taxon>Eggerthellales</taxon>
        <taxon>Eggerthellaceae</taxon>
        <taxon>Slackia</taxon>
    </lineage>
</organism>
<dbReference type="Proteomes" id="UP000269591">
    <property type="component" value="Unassembled WGS sequence"/>
</dbReference>
<comment type="cofactor">
    <cofactor evidence="1">
        <name>FAD</name>
        <dbReference type="ChEBI" id="CHEBI:57692"/>
    </cofactor>
</comment>
<keyword evidence="6" id="KW-0732">Signal</keyword>
<evidence type="ECO:0000256" key="5">
    <source>
        <dbReference type="SAM" id="MobiDB-lite"/>
    </source>
</evidence>
<dbReference type="EMBL" id="QIBX01000011">
    <property type="protein sequence ID" value="RNL39500.1"/>
    <property type="molecule type" value="Genomic_DNA"/>
</dbReference>
<dbReference type="PROSITE" id="PS51318">
    <property type="entry name" value="TAT"/>
    <property type="match status" value="1"/>
</dbReference>
<reference evidence="9" key="1">
    <citation type="submission" date="2018-05" db="EMBL/GenBank/DDBJ databases">
        <title>Genome Sequencing of selected type strains of the family Eggerthellaceae.</title>
        <authorList>
            <person name="Danylec N."/>
            <person name="Stoll D.A."/>
            <person name="Doetsch A."/>
            <person name="Huch M."/>
        </authorList>
    </citation>
    <scope>NUCLEOTIDE SEQUENCE [LARGE SCALE GENOMIC DNA]</scope>
    <source>
        <strain evidence="9">DSM 24851</strain>
    </source>
</reference>
<dbReference type="InterPro" id="IPR050315">
    <property type="entry name" value="FAD-oxidoreductase_2"/>
</dbReference>
<dbReference type="PANTHER" id="PTHR43400:SF10">
    <property type="entry name" value="3-OXOSTEROID 1-DEHYDROGENASE"/>
    <property type="match status" value="1"/>
</dbReference>
<keyword evidence="9" id="KW-1185">Reference proteome</keyword>
<feature type="domain" description="FAD-dependent oxidoreductase 2 FAD-binding" evidence="7">
    <location>
        <begin position="81"/>
        <end position="558"/>
    </location>
</feature>
<dbReference type="InterPro" id="IPR006311">
    <property type="entry name" value="TAT_signal"/>
</dbReference>
<evidence type="ECO:0000259" key="7">
    <source>
        <dbReference type="Pfam" id="PF00890"/>
    </source>
</evidence>
<evidence type="ECO:0000256" key="4">
    <source>
        <dbReference type="ARBA" id="ARBA00023002"/>
    </source>
</evidence>
<feature type="region of interest" description="Disordered" evidence="5">
    <location>
        <begin position="28"/>
        <end position="60"/>
    </location>
</feature>
<dbReference type="PRINTS" id="PR00411">
    <property type="entry name" value="PNDRDTASEI"/>
</dbReference>
<keyword evidence="3" id="KW-0274">FAD</keyword>
<accession>A0A3N0AY20</accession>
<dbReference type="PANTHER" id="PTHR43400">
    <property type="entry name" value="FUMARATE REDUCTASE"/>
    <property type="match status" value="1"/>
</dbReference>
<feature type="signal peptide" evidence="6">
    <location>
        <begin position="1"/>
        <end position="27"/>
    </location>
</feature>
<dbReference type="Pfam" id="PF00890">
    <property type="entry name" value="FAD_binding_2"/>
    <property type="match status" value="1"/>
</dbReference>
<dbReference type="OrthoDB" id="9813348at2"/>
<evidence type="ECO:0000313" key="9">
    <source>
        <dbReference type="Proteomes" id="UP000269591"/>
    </source>
</evidence>
<dbReference type="GO" id="GO:0008202">
    <property type="term" value="P:steroid metabolic process"/>
    <property type="evidence" value="ECO:0007669"/>
    <property type="project" value="UniProtKB-ARBA"/>
</dbReference>
<evidence type="ECO:0000256" key="2">
    <source>
        <dbReference type="ARBA" id="ARBA00022630"/>
    </source>
</evidence>
<proteinExistence type="predicted"/>
<protein>
    <submittedName>
        <fullName evidence="8">FAD-binding dehydrogenase</fullName>
    </submittedName>
</protein>
<evidence type="ECO:0000313" key="8">
    <source>
        <dbReference type="EMBL" id="RNL39500.1"/>
    </source>
</evidence>
<dbReference type="AlphaFoldDB" id="A0A3N0AY20"/>
<evidence type="ECO:0000256" key="6">
    <source>
        <dbReference type="SAM" id="SignalP"/>
    </source>
</evidence>
<dbReference type="SUPFAM" id="SSF56425">
    <property type="entry name" value="Succinate dehydrogenase/fumarate reductase flavoprotein, catalytic domain"/>
    <property type="match status" value="1"/>
</dbReference>
<dbReference type="SUPFAM" id="SSF51905">
    <property type="entry name" value="FAD/NAD(P)-binding domain"/>
    <property type="match status" value="1"/>
</dbReference>
<dbReference type="NCBIfam" id="TIGR01409">
    <property type="entry name" value="TAT_signal_seq"/>
    <property type="match status" value="1"/>
</dbReference>
<dbReference type="InterPro" id="IPR027477">
    <property type="entry name" value="Succ_DH/fumarate_Rdtase_cat_sf"/>
</dbReference>
<dbReference type="RefSeq" id="WP_123209002.1">
    <property type="nucleotide sequence ID" value="NZ_JBHTHO010000020.1"/>
</dbReference>
<keyword evidence="4" id="KW-0560">Oxidoreductase</keyword>
<feature type="chain" id="PRO_5038710296" evidence="6">
    <location>
        <begin position="28"/>
        <end position="582"/>
    </location>
</feature>
<name>A0A3N0AY20_9ACTN</name>
<dbReference type="Gene3D" id="3.50.50.60">
    <property type="entry name" value="FAD/NAD(P)-binding domain"/>
    <property type="match status" value="2"/>
</dbReference>
<dbReference type="InterPro" id="IPR019546">
    <property type="entry name" value="TAT_signal_bac_arc"/>
</dbReference>
<sequence length="582" mass="62748">MSKTELTRRNFLTGALVAGAAATMGLAGCSPSTSSNSEETSDAPAEGTTEATAATSDTPAWLGEAPAITDEDCVETVDTEVLVVGAGCSGLVAANFAAMEGAKTLLIEKYEVGTGLRGSAIGAVGSKKQKEAGIDIDPLEICNDLVHYSLNNSSFDLHRLWADNSAEAVDWYCELCDGVDQCKIDLEWLMPPHETRYKCWPTGHGAMLDNGKAGKDEASAEGVTYKLIEGNFLAQDGAELRYQTGLECLIKDGDKVVGAYASNADGEYIRINASKGVIVATGGYANNADMFMALQADSAKSLCGVVPFANFNAQGTGIKACLWAGAVKDVNPTCMIFDRGLMRPDQLPGSPFDMDFAYFHMATQPFLKVDIEGERITNESSPYDFLPHALAQKSSQRAWFNIWDSNWPEDIDRFRTIGCSTLIKREGTNQMDPEGVDGTAAIIDEMVESGLIIKADTLEEIADAFGINKETFLQTVENYNALYDAREDTQYGKEAWRLSELRNPPYYGCKLSGMVLCTLDGIKINTKFQALNAENQPIEGLYVIGNDSGNYYNGTYPNLAAGLNAGRCVTFGMLCGKQVANL</sequence>
<dbReference type="GO" id="GO:0033765">
    <property type="term" value="F:steroid dehydrogenase activity, acting on the CH-CH group of donors"/>
    <property type="evidence" value="ECO:0007669"/>
    <property type="project" value="UniProtKB-ARBA"/>
</dbReference>